<dbReference type="AlphaFoldDB" id="A0A4P7A0P0"/>
<gene>
    <name evidence="2" type="ORF">E2636_15295</name>
</gene>
<reference evidence="2 3" key="1">
    <citation type="submission" date="2019-03" db="EMBL/GenBank/DDBJ databases">
        <title>Complete genome sequence of Paenisporosarcina antarctica CGMCC 1.6503T.</title>
        <authorList>
            <person name="Rong J.-C."/>
            <person name="Chi N.-Y."/>
            <person name="Zhang Q.-F."/>
        </authorList>
    </citation>
    <scope>NUCLEOTIDE SEQUENCE [LARGE SCALE GENOMIC DNA]</scope>
    <source>
        <strain evidence="2 3">CGMCC 1.6503</strain>
    </source>
</reference>
<accession>A0A4P7A0P0</accession>
<keyword evidence="3" id="KW-1185">Reference proteome</keyword>
<dbReference type="Proteomes" id="UP000294292">
    <property type="component" value="Chromosome"/>
</dbReference>
<sequence length="51" mass="5920">MCTYHLLYSVHDLPFEEAKIAYKTIRDVVVITNKRLIITDRQGLTGKQVEV</sequence>
<dbReference type="OrthoDB" id="9803613at2"/>
<dbReference type="Pfam" id="PF08000">
    <property type="entry name" value="bPH_1"/>
    <property type="match status" value="1"/>
</dbReference>
<evidence type="ECO:0000313" key="2">
    <source>
        <dbReference type="EMBL" id="QBP42431.1"/>
    </source>
</evidence>
<protein>
    <recommendedName>
        <fullName evidence="1">Bacterial Pleckstrin homology domain-containing protein</fullName>
    </recommendedName>
</protein>
<organism evidence="2 3">
    <name type="scientific">Paenisporosarcina antarctica</name>
    <dbReference type="NCBI Taxonomy" id="417367"/>
    <lineage>
        <taxon>Bacteria</taxon>
        <taxon>Bacillati</taxon>
        <taxon>Bacillota</taxon>
        <taxon>Bacilli</taxon>
        <taxon>Bacillales</taxon>
        <taxon>Caryophanaceae</taxon>
        <taxon>Paenisporosarcina</taxon>
    </lineage>
</organism>
<dbReference type="InterPro" id="IPR012544">
    <property type="entry name" value="PHb"/>
</dbReference>
<name>A0A4P7A0P0_9BACL</name>
<dbReference type="KEGG" id="panc:E2636_15295"/>
<evidence type="ECO:0000313" key="3">
    <source>
        <dbReference type="Proteomes" id="UP000294292"/>
    </source>
</evidence>
<evidence type="ECO:0000259" key="1">
    <source>
        <dbReference type="Pfam" id="PF08000"/>
    </source>
</evidence>
<dbReference type="EMBL" id="CP038015">
    <property type="protein sequence ID" value="QBP42431.1"/>
    <property type="molecule type" value="Genomic_DNA"/>
</dbReference>
<proteinExistence type="predicted"/>
<dbReference type="SUPFAM" id="SSF50729">
    <property type="entry name" value="PH domain-like"/>
    <property type="match status" value="1"/>
</dbReference>
<dbReference type="Gene3D" id="2.30.29.50">
    <property type="entry name" value="Bacterial Pleckstrin homology domain"/>
    <property type="match status" value="1"/>
</dbReference>
<dbReference type="InterPro" id="IPR037063">
    <property type="entry name" value="PHb_sf"/>
</dbReference>
<feature type="domain" description="Bacterial Pleckstrin homology" evidence="1">
    <location>
        <begin position="15"/>
        <end position="51"/>
    </location>
</feature>